<dbReference type="InterPro" id="IPR058625">
    <property type="entry name" value="MdtA-like_BSH"/>
</dbReference>
<evidence type="ECO:0000256" key="2">
    <source>
        <dbReference type="SAM" id="Coils"/>
    </source>
</evidence>
<reference evidence="6" key="1">
    <citation type="journal article" date="2022" name="Int. J. Syst. Evol. Microbiol.">
        <title>Anaeromyxobacter oryzae sp. nov., Anaeromyxobacter diazotrophicus sp. nov. and Anaeromyxobacter paludicola sp. nov., isolated from paddy soils.</title>
        <authorList>
            <person name="Itoh H."/>
            <person name="Xu Z."/>
            <person name="Mise K."/>
            <person name="Masuda Y."/>
            <person name="Ushijima N."/>
            <person name="Hayakawa C."/>
            <person name="Shiratori Y."/>
            <person name="Senoo K."/>
        </authorList>
    </citation>
    <scope>NUCLEOTIDE SEQUENCE [LARGE SCALE GENOMIC DNA]</scope>
    <source>
        <strain evidence="6">Red630</strain>
    </source>
</reference>
<name>A0ABM7XDI1_9BACT</name>
<feature type="compositionally biased region" description="Basic and acidic residues" evidence="3">
    <location>
        <begin position="334"/>
        <end position="348"/>
    </location>
</feature>
<dbReference type="Pfam" id="PF25917">
    <property type="entry name" value="BSH_RND"/>
    <property type="match status" value="1"/>
</dbReference>
<dbReference type="Gene3D" id="2.40.30.170">
    <property type="match status" value="1"/>
</dbReference>
<comment type="similarity">
    <text evidence="1">Belongs to the membrane fusion protein (MFP) (TC 8.A.1) family.</text>
</comment>
<feature type="domain" description="Multidrug resistance protein MdtA-like barrel-sandwich hybrid" evidence="4">
    <location>
        <begin position="71"/>
        <end position="222"/>
    </location>
</feature>
<dbReference type="InterPro" id="IPR006143">
    <property type="entry name" value="RND_pump_MFP"/>
</dbReference>
<dbReference type="PANTHER" id="PTHR30469">
    <property type="entry name" value="MULTIDRUG RESISTANCE PROTEIN MDTA"/>
    <property type="match status" value="1"/>
</dbReference>
<dbReference type="Proteomes" id="UP001162734">
    <property type="component" value="Chromosome"/>
</dbReference>
<evidence type="ECO:0000259" key="4">
    <source>
        <dbReference type="Pfam" id="PF25917"/>
    </source>
</evidence>
<dbReference type="Gene3D" id="2.40.420.20">
    <property type="match status" value="1"/>
</dbReference>
<dbReference type="EMBL" id="AP025592">
    <property type="protein sequence ID" value="BDG09936.1"/>
    <property type="molecule type" value="Genomic_DNA"/>
</dbReference>
<organism evidence="5 6">
    <name type="scientific">Anaeromyxobacter paludicola</name>
    <dbReference type="NCBI Taxonomy" id="2918171"/>
    <lineage>
        <taxon>Bacteria</taxon>
        <taxon>Pseudomonadati</taxon>
        <taxon>Myxococcota</taxon>
        <taxon>Myxococcia</taxon>
        <taxon>Myxococcales</taxon>
        <taxon>Cystobacterineae</taxon>
        <taxon>Anaeromyxobacteraceae</taxon>
        <taxon>Anaeromyxobacter</taxon>
    </lineage>
</organism>
<dbReference type="NCBIfam" id="TIGR01730">
    <property type="entry name" value="RND_mfp"/>
    <property type="match status" value="1"/>
</dbReference>
<dbReference type="Gene3D" id="1.10.287.470">
    <property type="entry name" value="Helix hairpin bin"/>
    <property type="match status" value="1"/>
</dbReference>
<evidence type="ECO:0000256" key="1">
    <source>
        <dbReference type="ARBA" id="ARBA00009477"/>
    </source>
</evidence>
<accession>A0ABM7XDI1</accession>
<dbReference type="Gene3D" id="2.40.50.100">
    <property type="match status" value="1"/>
</dbReference>
<protein>
    <submittedName>
        <fullName evidence="5">RND transporter</fullName>
    </submittedName>
</protein>
<dbReference type="SUPFAM" id="SSF111369">
    <property type="entry name" value="HlyD-like secretion proteins"/>
    <property type="match status" value="1"/>
</dbReference>
<keyword evidence="2" id="KW-0175">Coiled coil</keyword>
<sequence length="431" mass="46157">MTEAVPAKPVSMSWGQRLLALAFCAAVLALLAFSLRPRPVPPIGVQTAAARQGAITRKVTAAGKLQAATEVKLSSNLSGDLLDLTVHEGDRVKKGQYLGRIDSRRYAAQVRQQEAARASAAADLGLEEVQVRKLEAELARVRRLAGSGNASQAELERAESDVAAERARAQAARQRIAQAEAALAEARHFLDLTTLYAPIDGIVTSRQKQVGERVRGSDFSEDVIVIVATLSSMEAKVEVGEHEVVYLHEGDQAEVEIDAFPDRRWPAQVVEIAKNATIKNAGTEAEVTTFPVRLALTAPVAGALPGMSCQAGISTETHEKAVVVPIQAVTVRTEKQLRGPAERRDERPVAPAPGARARREPTQKVVFVVERGVARARRVETGLASESEIEILDGVKPGETVVEGPYKVLARELEDGKPVKDAVPGEGGKKS</sequence>
<gene>
    <name evidence="5" type="ORF">AMPC_30490</name>
</gene>
<feature type="coiled-coil region" evidence="2">
    <location>
        <begin position="124"/>
        <end position="189"/>
    </location>
</feature>
<keyword evidence="6" id="KW-1185">Reference proteome</keyword>
<evidence type="ECO:0000256" key="3">
    <source>
        <dbReference type="SAM" id="MobiDB-lite"/>
    </source>
</evidence>
<feature type="region of interest" description="Disordered" evidence="3">
    <location>
        <begin position="334"/>
        <end position="360"/>
    </location>
</feature>
<proteinExistence type="inferred from homology"/>
<evidence type="ECO:0000313" key="5">
    <source>
        <dbReference type="EMBL" id="BDG09936.1"/>
    </source>
</evidence>
<evidence type="ECO:0000313" key="6">
    <source>
        <dbReference type="Proteomes" id="UP001162734"/>
    </source>
</evidence>